<evidence type="ECO:0000256" key="11">
    <source>
        <dbReference type="ARBA" id="ARBA00023054"/>
    </source>
</evidence>
<keyword evidence="9" id="KW-0217">Developmental protein</keyword>
<dbReference type="Proteomes" id="UP000261580">
    <property type="component" value="Unassembled WGS sequence"/>
</dbReference>
<dbReference type="GeneTree" id="ENSGT00510000048167"/>
<dbReference type="PANTHER" id="PTHR46606">
    <property type="entry name" value="SHOOTIN-1"/>
    <property type="match status" value="1"/>
</dbReference>
<evidence type="ECO:0000256" key="4">
    <source>
        <dbReference type="ARBA" id="ARBA00004489"/>
    </source>
</evidence>
<evidence type="ECO:0000256" key="14">
    <source>
        <dbReference type="SAM" id="Coils"/>
    </source>
</evidence>
<dbReference type="InterPro" id="IPR024849">
    <property type="entry name" value="Shootin-1"/>
</dbReference>
<evidence type="ECO:0000313" key="17">
    <source>
        <dbReference type="Proteomes" id="UP000261580"/>
    </source>
</evidence>
<dbReference type="OMA" id="NKLEMTI"/>
<feature type="compositionally biased region" description="Pro residues" evidence="15">
    <location>
        <begin position="303"/>
        <end position="325"/>
    </location>
</feature>
<evidence type="ECO:0000256" key="8">
    <source>
        <dbReference type="ARBA" id="ARBA00017666"/>
    </source>
</evidence>
<evidence type="ECO:0000256" key="9">
    <source>
        <dbReference type="ARBA" id="ARBA00022473"/>
    </source>
</evidence>
<keyword evidence="17" id="KW-1185">Reference proteome</keyword>
<evidence type="ECO:0000256" key="12">
    <source>
        <dbReference type="ARBA" id="ARBA00023212"/>
    </source>
</evidence>
<dbReference type="PANTHER" id="PTHR46606:SF3">
    <property type="entry name" value="SHOOTIN-1"/>
    <property type="match status" value="1"/>
</dbReference>
<dbReference type="GO" id="GO:2001224">
    <property type="term" value="P:positive regulation of neuron migration"/>
    <property type="evidence" value="ECO:0007669"/>
    <property type="project" value="TreeGrafter"/>
</dbReference>
<name>A0A3Q4N1J8_NEOBR</name>
<evidence type="ECO:0000256" key="1">
    <source>
        <dbReference type="ARBA" id="ARBA00004245"/>
    </source>
</evidence>
<dbReference type="GO" id="GO:0030027">
    <property type="term" value="C:lamellipodium"/>
    <property type="evidence" value="ECO:0007669"/>
    <property type="project" value="UniProtKB-SubCell"/>
</dbReference>
<dbReference type="Bgee" id="ENSNBRG00000018884">
    <property type="expression patterns" value="Expressed in blood and 1 other cell type or tissue"/>
</dbReference>
<evidence type="ECO:0000256" key="2">
    <source>
        <dbReference type="ARBA" id="ARBA00004484"/>
    </source>
</evidence>
<dbReference type="GO" id="GO:0005856">
    <property type="term" value="C:cytoskeleton"/>
    <property type="evidence" value="ECO:0007669"/>
    <property type="project" value="UniProtKB-SubCell"/>
</dbReference>
<sequence length="353" mass="39753">MSVKEKKTKTPAVSVQLSHAPLCCVSCSLHQTCHFPSFLSSCLFLCFLVSQMVIEEVSAIQENLEIERTCRESAEALASKVQSTLSYIRSELISSACSDSGVIKVKQEKNKLEMTIKEKNQALSDLEAVREQLRVTEEECHNFWLPKAQISPCGNLLVVSQLAVEEYGTLHDTFNLEQDLRTQAENYARAMVVEQKKLKRQSQILMQSCSPSQALQDALSQVTRLTEELETQRLQHQSQIKMMEDMLGNSETQRELIALRHTLELLEEEKKECSNKCSKAELEVKDLRFTVEELQKKLQAATNPPPAPTPPPPPPPPPPPAPPSTTNPLRFDHTHSLHHQCVKVFECDGIIIQ</sequence>
<accession>A0A3Q4N1J8</accession>
<dbReference type="AlphaFoldDB" id="A0A3Q4N1J8"/>
<keyword evidence="12" id="KW-0206">Cytoskeleton</keyword>
<comment type="similarity">
    <text evidence="7">Belongs to the shootin family.</text>
</comment>
<proteinExistence type="inferred from homology"/>
<keyword evidence="10" id="KW-0963">Cytoplasm</keyword>
<feature type="coiled-coil region" evidence="14">
    <location>
        <begin position="102"/>
        <end position="139"/>
    </location>
</feature>
<dbReference type="GO" id="GO:0044295">
    <property type="term" value="C:axonal growth cone"/>
    <property type="evidence" value="ECO:0007669"/>
    <property type="project" value="TreeGrafter"/>
</dbReference>
<reference evidence="16" key="2">
    <citation type="submission" date="2025-09" db="UniProtKB">
        <authorList>
            <consortium name="Ensembl"/>
        </authorList>
    </citation>
    <scope>IDENTIFICATION</scope>
</reference>
<dbReference type="GO" id="GO:0005737">
    <property type="term" value="C:cytoplasm"/>
    <property type="evidence" value="ECO:0007669"/>
    <property type="project" value="TreeGrafter"/>
</dbReference>
<keyword evidence="11 14" id="KW-0175">Coiled coil</keyword>
<evidence type="ECO:0000313" key="16">
    <source>
        <dbReference type="Ensembl" id="ENSNBRP00000024704.1"/>
    </source>
</evidence>
<evidence type="ECO:0000256" key="10">
    <source>
        <dbReference type="ARBA" id="ARBA00022490"/>
    </source>
</evidence>
<evidence type="ECO:0000256" key="3">
    <source>
        <dbReference type="ARBA" id="ARBA00004486"/>
    </source>
</evidence>
<dbReference type="GO" id="GO:0030175">
    <property type="term" value="C:filopodium"/>
    <property type="evidence" value="ECO:0007669"/>
    <property type="project" value="UniProtKB-SubCell"/>
</dbReference>
<feature type="region of interest" description="Disordered" evidence="15">
    <location>
        <begin position="296"/>
        <end position="332"/>
    </location>
</feature>
<dbReference type="Ensembl" id="ENSNBRT00000025354.1">
    <property type="protein sequence ID" value="ENSNBRP00000024704.1"/>
    <property type="gene ID" value="ENSNBRG00000018884.1"/>
</dbReference>
<evidence type="ECO:0000256" key="5">
    <source>
        <dbReference type="ARBA" id="ARBA00004510"/>
    </source>
</evidence>
<reference evidence="16" key="1">
    <citation type="submission" date="2025-08" db="UniProtKB">
        <authorList>
            <consortium name="Ensembl"/>
        </authorList>
    </citation>
    <scope>IDENTIFICATION</scope>
</reference>
<dbReference type="GO" id="GO:0048812">
    <property type="term" value="P:neuron projection morphogenesis"/>
    <property type="evidence" value="ECO:0007669"/>
    <property type="project" value="TreeGrafter"/>
</dbReference>
<evidence type="ECO:0000256" key="7">
    <source>
        <dbReference type="ARBA" id="ARBA00010041"/>
    </source>
</evidence>
<dbReference type="STRING" id="32507.ENSNBRP00000024704"/>
<keyword evidence="13" id="KW-0966">Cell projection</keyword>
<dbReference type="GO" id="GO:0048920">
    <property type="term" value="P:posterior lateral line neuromast primordium migration"/>
    <property type="evidence" value="ECO:0007669"/>
    <property type="project" value="Ensembl"/>
</dbReference>
<evidence type="ECO:0000256" key="15">
    <source>
        <dbReference type="SAM" id="MobiDB-lite"/>
    </source>
</evidence>
<comment type="subcellular location">
    <subcellularLocation>
        <location evidence="4">Cell projection</location>
        <location evidence="4">Axon</location>
    </subcellularLocation>
    <subcellularLocation>
        <location evidence="3">Cell projection</location>
        <location evidence="3">Filopodium</location>
    </subcellularLocation>
    <subcellularLocation>
        <location evidence="6">Cell projection</location>
        <location evidence="6">Growth cone</location>
    </subcellularLocation>
    <subcellularLocation>
        <location evidence="5">Cell projection</location>
        <location evidence="5">Lamellipodium</location>
    </subcellularLocation>
    <subcellularLocation>
        <location evidence="1">Cytoplasm</location>
        <location evidence="1">Cytoskeleton</location>
    </subcellularLocation>
    <subcellularLocation>
        <location evidence="2">Perikaryon</location>
    </subcellularLocation>
</comment>
<evidence type="ECO:0000256" key="6">
    <source>
        <dbReference type="ARBA" id="ARBA00004624"/>
    </source>
</evidence>
<protein>
    <recommendedName>
        <fullName evidence="8">Shootin-1</fullName>
    </recommendedName>
</protein>
<evidence type="ECO:0000256" key="13">
    <source>
        <dbReference type="ARBA" id="ARBA00023273"/>
    </source>
</evidence>
<dbReference type="GO" id="GO:0043204">
    <property type="term" value="C:perikaryon"/>
    <property type="evidence" value="ECO:0007669"/>
    <property type="project" value="UniProtKB-SubCell"/>
</dbReference>
<organism evidence="16 17">
    <name type="scientific">Neolamprologus brichardi</name>
    <name type="common">Fairy cichlid</name>
    <name type="synonym">Lamprologus brichardi</name>
    <dbReference type="NCBI Taxonomy" id="32507"/>
    <lineage>
        <taxon>Eukaryota</taxon>
        <taxon>Metazoa</taxon>
        <taxon>Chordata</taxon>
        <taxon>Craniata</taxon>
        <taxon>Vertebrata</taxon>
        <taxon>Euteleostomi</taxon>
        <taxon>Actinopterygii</taxon>
        <taxon>Neopterygii</taxon>
        <taxon>Teleostei</taxon>
        <taxon>Neoteleostei</taxon>
        <taxon>Acanthomorphata</taxon>
        <taxon>Ovalentaria</taxon>
        <taxon>Cichlomorphae</taxon>
        <taxon>Cichliformes</taxon>
        <taxon>Cichlidae</taxon>
        <taxon>African cichlids</taxon>
        <taxon>Pseudocrenilabrinae</taxon>
        <taxon>Lamprologini</taxon>
        <taxon>Neolamprologus</taxon>
    </lineage>
</organism>